<feature type="domain" description="BTB" evidence="4">
    <location>
        <begin position="57"/>
        <end position="144"/>
    </location>
</feature>
<evidence type="ECO:0000256" key="3">
    <source>
        <dbReference type="SAM" id="MobiDB-lite"/>
    </source>
</evidence>
<dbReference type="SMART" id="SM00612">
    <property type="entry name" value="Kelch"/>
    <property type="match status" value="2"/>
</dbReference>
<evidence type="ECO:0000313" key="5">
    <source>
        <dbReference type="EMBL" id="CAL5129746.1"/>
    </source>
</evidence>
<keyword evidence="1" id="KW-0880">Kelch repeat</keyword>
<feature type="region of interest" description="Disordered" evidence="3">
    <location>
        <begin position="692"/>
        <end position="719"/>
    </location>
</feature>
<dbReference type="PANTHER" id="PTHR24412">
    <property type="entry name" value="KELCH PROTEIN"/>
    <property type="match status" value="1"/>
</dbReference>
<gene>
    <name evidence="5" type="ORF">CDAUBV1_LOCUS820</name>
</gene>
<dbReference type="SUPFAM" id="SSF54695">
    <property type="entry name" value="POZ domain"/>
    <property type="match status" value="1"/>
</dbReference>
<organism evidence="5 6">
    <name type="scientific">Calicophoron daubneyi</name>
    <name type="common">Rumen fluke</name>
    <name type="synonym">Paramphistomum daubneyi</name>
    <dbReference type="NCBI Taxonomy" id="300641"/>
    <lineage>
        <taxon>Eukaryota</taxon>
        <taxon>Metazoa</taxon>
        <taxon>Spiralia</taxon>
        <taxon>Lophotrochozoa</taxon>
        <taxon>Platyhelminthes</taxon>
        <taxon>Trematoda</taxon>
        <taxon>Digenea</taxon>
        <taxon>Plagiorchiida</taxon>
        <taxon>Pronocephalata</taxon>
        <taxon>Paramphistomoidea</taxon>
        <taxon>Paramphistomidae</taxon>
        <taxon>Calicophoron</taxon>
    </lineage>
</organism>
<dbReference type="InterPro" id="IPR011333">
    <property type="entry name" value="SKP1/BTB/POZ_sf"/>
</dbReference>
<evidence type="ECO:0000313" key="6">
    <source>
        <dbReference type="Proteomes" id="UP001497525"/>
    </source>
</evidence>
<dbReference type="EMBL" id="CAXLJL010000025">
    <property type="protein sequence ID" value="CAL5129746.1"/>
    <property type="molecule type" value="Genomic_DNA"/>
</dbReference>
<dbReference type="InterPro" id="IPR015915">
    <property type="entry name" value="Kelch-typ_b-propeller"/>
</dbReference>
<feature type="region of interest" description="Disordered" evidence="3">
    <location>
        <begin position="293"/>
        <end position="318"/>
    </location>
</feature>
<dbReference type="Pfam" id="PF01344">
    <property type="entry name" value="Kelch_1"/>
    <property type="match status" value="2"/>
</dbReference>
<protein>
    <recommendedName>
        <fullName evidence="4">BTB domain-containing protein</fullName>
    </recommendedName>
</protein>
<feature type="compositionally biased region" description="Polar residues" evidence="3">
    <location>
        <begin position="692"/>
        <end position="702"/>
    </location>
</feature>
<feature type="region of interest" description="Disordered" evidence="3">
    <location>
        <begin position="503"/>
        <end position="531"/>
    </location>
</feature>
<dbReference type="InterPro" id="IPR000210">
    <property type="entry name" value="BTB/POZ_dom"/>
</dbReference>
<dbReference type="Gene3D" id="2.120.10.80">
    <property type="entry name" value="Kelch-type beta propeller"/>
    <property type="match status" value="2"/>
</dbReference>
<dbReference type="Pfam" id="PF00651">
    <property type="entry name" value="BTB"/>
    <property type="match status" value="1"/>
</dbReference>
<accession>A0AAV2T090</accession>
<dbReference type="Gene3D" id="3.30.710.10">
    <property type="entry name" value="Potassium Channel Kv1.1, Chain A"/>
    <property type="match status" value="1"/>
</dbReference>
<comment type="caution">
    <text evidence="5">The sequence shown here is derived from an EMBL/GenBank/DDBJ whole genome shotgun (WGS) entry which is preliminary data.</text>
</comment>
<proteinExistence type="predicted"/>
<keyword evidence="2" id="KW-0677">Repeat</keyword>
<dbReference type="SUPFAM" id="SSF117281">
    <property type="entry name" value="Kelch motif"/>
    <property type="match status" value="1"/>
</dbReference>
<reference evidence="5" key="1">
    <citation type="submission" date="2024-06" db="EMBL/GenBank/DDBJ databases">
        <authorList>
            <person name="Liu X."/>
            <person name="Lenzi L."/>
            <person name="Haldenby T S."/>
            <person name="Uol C."/>
        </authorList>
    </citation>
    <scope>NUCLEOTIDE SEQUENCE</scope>
</reference>
<evidence type="ECO:0000256" key="2">
    <source>
        <dbReference type="ARBA" id="ARBA00022737"/>
    </source>
</evidence>
<evidence type="ECO:0000259" key="4">
    <source>
        <dbReference type="PROSITE" id="PS50097"/>
    </source>
</evidence>
<name>A0AAV2T090_CALDB</name>
<dbReference type="Proteomes" id="UP001497525">
    <property type="component" value="Unassembled WGS sequence"/>
</dbReference>
<dbReference type="PROSITE" id="PS50097">
    <property type="entry name" value="BTB"/>
    <property type="match status" value="1"/>
</dbReference>
<dbReference type="AlphaFoldDB" id="A0AAV2T090"/>
<dbReference type="PANTHER" id="PTHR24412:SF497">
    <property type="entry name" value="KELCH-LIKE PROTEIN 18"/>
    <property type="match status" value="1"/>
</dbReference>
<sequence>MAVFDMACISGSLVNPERASSEECKPGLFEFNANLLKGEQRNDIPSKPSTKESEGDYDIMFLVGRDVFRGHQSVFSAMSAELQKCFHLMESGLTDYSSLRLGGIIRISRGSSSSPIPKITIDAPTEAFRAVFDYCYSHKLSVSVDFVPYVYLLSKRLKVKHLQVPCADYLAQHVHVNNIGELCRLAHFGHLTDGTCDDKNAMDERLLADMHLTRAVYNYLSKKADAVACSLTGQLSARLIVNLTGDTNSDRLSSLSEDNSGAAANYCGPDEQQVAFAVLLWAHERIMSGERLARGGSEENVQSDDEESDAASVGSSSACCSKNIRPNQPFGNFDLENFYAARHPGQPKAESELLVSTNDEDEAQVEAESRVPDSQFSTQEIRIALDTSELPGIPLKNDMFECRARPNCETHSAGRSRHLLTFVPPGESLECETCLLVPTSLGVGTTSIWLGKLVGYLVTLSIKRCQSGSQFNSPQGSVFHQPSSGRNGSLVSVSTSNLVCEATNEDDGDSARQQRKNGGTGNVTDESKENDEAALTITPTSGSHLARIVANHATDECDSVISTVERKRTVPCMLEARSGAGAGLISVEGRNYLVLLGGYTRKGCLNSVELFSENKENITGDSGNTDNPGLLTNLSLPYTGPKLNKLRGRLGVASVSRHLANPEADVIYACGGSTGSVDLTSVERLTSTSLEKWLSEQQGTSDSTDESDGHSSNRSNSSSPFWQYVAPMHQARSSPTAVGLTGLRTSALVSNSTGSIAVAGGFADAVSLSTVEAYIPERNQWIMLPNMSEGRCEAAAGILADKNLIVVAGGNWSNSAGSSLGPAVEALDLRCSEWISLPVPNLGGNGVLRGAAMAPSPNSMGGLLLIGGFNGRDTLNTVWIFDPVAWRWIPGPPLKTARTNACAVTSTHCCSTFVLGGYNVQASKSGFLDSVELISLV</sequence>
<dbReference type="InterPro" id="IPR006652">
    <property type="entry name" value="Kelch_1"/>
</dbReference>
<evidence type="ECO:0000256" key="1">
    <source>
        <dbReference type="ARBA" id="ARBA00022441"/>
    </source>
</evidence>